<gene>
    <name evidence="4" type="ORF">SAMN05216244_2688</name>
</gene>
<feature type="domain" description="NAD-dependent epimerase/dehydratase" evidence="2">
    <location>
        <begin position="4"/>
        <end position="216"/>
    </location>
</feature>
<dbReference type="RefSeq" id="WP_074599784.1">
    <property type="nucleotide sequence ID" value="NZ_FNHF01000003.1"/>
</dbReference>
<sequence length="303" mass="34144">MKKVILAGGTGFIGNYFKERFEEKGYDVGIISRQSSYITWDDRNAIKEALEASDLLVNLAGKSVNCRYHDKNRQEIMQSRIETTTILGEAIRACDNPPPVWLNASTATIYRHAEDRPMTETNGETGTGFSVDVAEKWEEVFFSFDLPKTRQAALRTAIVLGPKGGVMTPYLNLVKFGLGGVQGSGRQKFSWIHVEDLFQITLFLLGRDDLSGVFNCAAPNPVSNRELMKLLRTEMNAPIGLPAPKWMLEMGAVLIRTETELVLKSRWVIPERLEREGFQFRFDTLDKTIKDILHQNKRVGMPG</sequence>
<dbReference type="AlphaFoldDB" id="A0A1G9TR71"/>
<dbReference type="InterPro" id="IPR010099">
    <property type="entry name" value="SDR39U1"/>
</dbReference>
<evidence type="ECO:0008006" key="6">
    <source>
        <dbReference type="Google" id="ProtNLM"/>
    </source>
</evidence>
<name>A0A1G9TR71_9BACI</name>
<dbReference type="Pfam" id="PF08338">
    <property type="entry name" value="DUF1731"/>
    <property type="match status" value="1"/>
</dbReference>
<organism evidence="4 5">
    <name type="scientific">Sediminibacillus halophilus</name>
    <dbReference type="NCBI Taxonomy" id="482461"/>
    <lineage>
        <taxon>Bacteria</taxon>
        <taxon>Bacillati</taxon>
        <taxon>Bacillota</taxon>
        <taxon>Bacilli</taxon>
        <taxon>Bacillales</taxon>
        <taxon>Bacillaceae</taxon>
        <taxon>Sediminibacillus</taxon>
    </lineage>
</organism>
<dbReference type="Pfam" id="PF01370">
    <property type="entry name" value="Epimerase"/>
    <property type="match status" value="1"/>
</dbReference>
<dbReference type="SUPFAM" id="SSF51735">
    <property type="entry name" value="NAD(P)-binding Rossmann-fold domains"/>
    <property type="match status" value="1"/>
</dbReference>
<dbReference type="OrthoDB" id="9801773at2"/>
<dbReference type="EMBL" id="FNHF01000003">
    <property type="protein sequence ID" value="SDM50058.1"/>
    <property type="molecule type" value="Genomic_DNA"/>
</dbReference>
<evidence type="ECO:0000256" key="1">
    <source>
        <dbReference type="ARBA" id="ARBA00009353"/>
    </source>
</evidence>
<dbReference type="Gene3D" id="3.40.50.720">
    <property type="entry name" value="NAD(P)-binding Rossmann-like Domain"/>
    <property type="match status" value="1"/>
</dbReference>
<feature type="domain" description="DUF1731" evidence="3">
    <location>
        <begin position="243"/>
        <end position="292"/>
    </location>
</feature>
<dbReference type="PANTHER" id="PTHR11092">
    <property type="entry name" value="SUGAR NUCLEOTIDE EPIMERASE RELATED"/>
    <property type="match status" value="1"/>
</dbReference>
<accession>A0A1G9TR71</accession>
<evidence type="ECO:0000259" key="3">
    <source>
        <dbReference type="Pfam" id="PF08338"/>
    </source>
</evidence>
<proteinExistence type="inferred from homology"/>
<comment type="similarity">
    <text evidence="1">Belongs to the NAD(P)-dependent epimerase/dehydratase family. SDR39U1 subfamily.</text>
</comment>
<dbReference type="Proteomes" id="UP000182347">
    <property type="component" value="Unassembled WGS sequence"/>
</dbReference>
<dbReference type="CDD" id="cd05242">
    <property type="entry name" value="SDR_a8"/>
    <property type="match status" value="1"/>
</dbReference>
<evidence type="ECO:0000313" key="5">
    <source>
        <dbReference type="Proteomes" id="UP000182347"/>
    </source>
</evidence>
<dbReference type="NCBIfam" id="TIGR01777">
    <property type="entry name" value="yfcH"/>
    <property type="match status" value="1"/>
</dbReference>
<dbReference type="InterPro" id="IPR036291">
    <property type="entry name" value="NAD(P)-bd_dom_sf"/>
</dbReference>
<dbReference type="PANTHER" id="PTHR11092:SF0">
    <property type="entry name" value="EPIMERASE FAMILY PROTEIN SDR39U1"/>
    <property type="match status" value="1"/>
</dbReference>
<reference evidence="5" key="1">
    <citation type="submission" date="2016-10" db="EMBL/GenBank/DDBJ databases">
        <authorList>
            <person name="Varghese N."/>
            <person name="Submissions S."/>
        </authorList>
    </citation>
    <scope>NUCLEOTIDE SEQUENCE [LARGE SCALE GENOMIC DNA]</scope>
    <source>
        <strain evidence="5">CGMCC 1.6199</strain>
    </source>
</reference>
<dbReference type="STRING" id="482461.SAMN05216244_2688"/>
<dbReference type="InterPro" id="IPR001509">
    <property type="entry name" value="Epimerase_deHydtase"/>
</dbReference>
<evidence type="ECO:0000313" key="4">
    <source>
        <dbReference type="EMBL" id="SDM50058.1"/>
    </source>
</evidence>
<keyword evidence="5" id="KW-1185">Reference proteome</keyword>
<dbReference type="InterPro" id="IPR013549">
    <property type="entry name" value="DUF1731"/>
</dbReference>
<protein>
    <recommendedName>
        <fullName evidence="6">TIGR01777 family protein</fullName>
    </recommendedName>
</protein>
<evidence type="ECO:0000259" key="2">
    <source>
        <dbReference type="Pfam" id="PF01370"/>
    </source>
</evidence>